<reference evidence="17" key="1">
    <citation type="submission" date="2022-10" db="EMBL/GenBank/DDBJ databases">
        <title>Adaptive evolution leads to modifications in subtelomeric GC content in a zoonotic Cryptosporidium species.</title>
        <authorList>
            <person name="Li J."/>
            <person name="Feng Y."/>
            <person name="Xiao L."/>
        </authorList>
    </citation>
    <scope>NUCLEOTIDE SEQUENCE</scope>
    <source>
        <strain evidence="17">33844</strain>
    </source>
</reference>
<keyword evidence="7 13" id="KW-0862">Zinc</keyword>
<organism evidence="17">
    <name type="scientific">Cryptosporidium canis</name>
    <dbReference type="NCBI Taxonomy" id="195482"/>
    <lineage>
        <taxon>Eukaryota</taxon>
        <taxon>Sar</taxon>
        <taxon>Alveolata</taxon>
        <taxon>Apicomplexa</taxon>
        <taxon>Conoidasida</taxon>
        <taxon>Coccidia</taxon>
        <taxon>Eucoccidiorida</taxon>
        <taxon>Eimeriorina</taxon>
        <taxon>Cryptosporidiidae</taxon>
        <taxon>Cryptosporidium</taxon>
    </lineage>
</organism>
<dbReference type="GO" id="GO:0046872">
    <property type="term" value="F:metal ion binding"/>
    <property type="evidence" value="ECO:0007669"/>
    <property type="project" value="UniProtKB-UniRule"/>
</dbReference>
<feature type="transmembrane region" description="Helical" evidence="14">
    <location>
        <begin position="71"/>
        <end position="93"/>
    </location>
</feature>
<feature type="active site" evidence="12">
    <location>
        <position position="288"/>
    </location>
</feature>
<comment type="function">
    <text evidence="14">Proteolytically removes the C-terminal three residues of farnesylated proteins.</text>
</comment>
<evidence type="ECO:0000256" key="11">
    <source>
        <dbReference type="ARBA" id="ARBA00044456"/>
    </source>
</evidence>
<keyword evidence="4 13" id="KW-0479">Metal-binding</keyword>
<evidence type="ECO:0000256" key="9">
    <source>
        <dbReference type="ARBA" id="ARBA00023049"/>
    </source>
</evidence>
<feature type="transmembrane region" description="Helical" evidence="14">
    <location>
        <begin position="6"/>
        <end position="28"/>
    </location>
</feature>
<keyword evidence="9 14" id="KW-0482">Metalloprotease</keyword>
<comment type="catalytic activity">
    <reaction evidence="11 14">
        <text>Hydrolyzes the peptide bond -P2-(S-farnesyl or geranylgeranyl)C-P1'-P2'-P3'-COOH where P1' and P2' are amino acids with aliphatic side chains and P3' is any C-terminal residue.</text>
        <dbReference type="EC" id="3.4.24.84"/>
    </reaction>
</comment>
<accession>A0A9D5DG26</accession>
<feature type="transmembrane region" description="Helical" evidence="14">
    <location>
        <begin position="186"/>
        <end position="213"/>
    </location>
</feature>
<feature type="transmembrane region" description="Helical" evidence="14">
    <location>
        <begin position="160"/>
        <end position="180"/>
    </location>
</feature>
<evidence type="ECO:0000256" key="12">
    <source>
        <dbReference type="PIRSR" id="PIRSR627057-1"/>
    </source>
</evidence>
<feature type="binding site" evidence="13">
    <location>
        <position position="291"/>
    </location>
    <ligand>
        <name>Zn(2+)</name>
        <dbReference type="ChEBI" id="CHEBI:29105"/>
        <note>catalytic</note>
    </ligand>
</feature>
<dbReference type="CDD" id="cd07343">
    <property type="entry name" value="M48A_Zmpste24p_like"/>
    <property type="match status" value="1"/>
</dbReference>
<dbReference type="PANTHER" id="PTHR10120">
    <property type="entry name" value="CAAX PRENYL PROTEASE 1"/>
    <property type="match status" value="1"/>
</dbReference>
<feature type="domain" description="Peptidase M48" evidence="15">
    <location>
        <begin position="219"/>
        <end position="428"/>
    </location>
</feature>
<dbReference type="EC" id="3.4.24.84" evidence="14"/>
<evidence type="ECO:0000256" key="13">
    <source>
        <dbReference type="PIRSR" id="PIRSR627057-2"/>
    </source>
</evidence>
<evidence type="ECO:0000256" key="5">
    <source>
        <dbReference type="ARBA" id="ARBA00022801"/>
    </source>
</evidence>
<evidence type="ECO:0000256" key="7">
    <source>
        <dbReference type="ARBA" id="ARBA00022833"/>
    </source>
</evidence>
<evidence type="ECO:0000256" key="14">
    <source>
        <dbReference type="RuleBase" id="RU366005"/>
    </source>
</evidence>
<dbReference type="Gene3D" id="3.30.2010.10">
    <property type="entry name" value="Metalloproteases ('zincins'), catalytic domain"/>
    <property type="match status" value="1"/>
</dbReference>
<protein>
    <recommendedName>
        <fullName evidence="14">CAAX prenyl protease</fullName>
        <ecNumber evidence="14">3.4.24.84</ecNumber>
    </recommendedName>
</protein>
<keyword evidence="2 14" id="KW-0645">Protease</keyword>
<feature type="transmembrane region" description="Helical" evidence="14">
    <location>
        <begin position="300"/>
        <end position="321"/>
    </location>
</feature>
<comment type="caution">
    <text evidence="17">The sequence shown here is derived from an EMBL/GenBank/DDBJ whole genome shotgun (WGS) entry which is preliminary data.</text>
</comment>
<keyword evidence="10 14" id="KW-0472">Membrane</keyword>
<evidence type="ECO:0000256" key="3">
    <source>
        <dbReference type="ARBA" id="ARBA00022692"/>
    </source>
</evidence>
<dbReference type="AlphaFoldDB" id="A0A9D5DG26"/>
<evidence type="ECO:0000313" key="17">
    <source>
        <dbReference type="EMBL" id="KAJ1608181.1"/>
    </source>
</evidence>
<dbReference type="GO" id="GO:0005789">
    <property type="term" value="C:endoplasmic reticulum membrane"/>
    <property type="evidence" value="ECO:0007669"/>
    <property type="project" value="UniProtKB-SubCell"/>
</dbReference>
<keyword evidence="5 14" id="KW-0378">Hydrolase</keyword>
<evidence type="ECO:0000256" key="2">
    <source>
        <dbReference type="ARBA" id="ARBA00022670"/>
    </source>
</evidence>
<sequence>MVQSVFGSTLVQVIFLINLIKYLLYLYVDLRQKKCYEIEEIPKYILEAYKDCGEVSQEEFKKSQSYSNSKMVFGLVNRAVTFLVNWIFVFYVVYPLVWESIYTRISSNEYVSSLLFCGVMALLDYPISLAFDVYYTFVLEEKYGFNNSTWKIFIMDQIKSGLLVGILGTILLTVMIYIANNTGKYFYVYIAIVQFAFIFIISIIYPIIIVPIFNKLTPIENQELSEKISSLCREVKFPLKNLYQMDASLRSNHGNAFFSGAFRSKSIILFDTILDFPQDEIVAIIGHEIGHWKNWDNYKLLFFSFIQTFATLFIFHLTFSWDELYLAFGFSLSPESGGRNLILSLLVFSYVMSPFGSIVGILHSIMSQRCEYMADEYSFNLGLGNSLARSLFRLSKKSSSCMIFDPIYSFIHLSHPTVSDRIVNLKKLADKEN</sequence>
<evidence type="ECO:0000256" key="8">
    <source>
        <dbReference type="ARBA" id="ARBA00022989"/>
    </source>
</evidence>
<evidence type="ECO:0000256" key="4">
    <source>
        <dbReference type="ARBA" id="ARBA00022723"/>
    </source>
</evidence>
<feature type="active site" description="Proton donor" evidence="12">
    <location>
        <position position="375"/>
    </location>
</feature>
<feature type="domain" description="CAAX prenyl protease 1 N-terminal" evidence="16">
    <location>
        <begin position="53"/>
        <end position="215"/>
    </location>
</feature>
<dbReference type="FunFam" id="3.30.2010.10:FF:000002">
    <property type="entry name" value="CAAX prenyl protease"/>
    <property type="match status" value="1"/>
</dbReference>
<dbReference type="InterPro" id="IPR027057">
    <property type="entry name" value="CAXX_Prtase_1"/>
</dbReference>
<feature type="transmembrane region" description="Helical" evidence="14">
    <location>
        <begin position="341"/>
        <end position="362"/>
    </location>
</feature>
<evidence type="ECO:0000256" key="10">
    <source>
        <dbReference type="ARBA" id="ARBA00023136"/>
    </source>
</evidence>
<feature type="binding site" evidence="13">
    <location>
        <position position="287"/>
    </location>
    <ligand>
        <name>Zn(2+)</name>
        <dbReference type="ChEBI" id="CHEBI:29105"/>
        <note>catalytic</note>
    </ligand>
</feature>
<keyword evidence="6 14" id="KW-0256">Endoplasmic reticulum</keyword>
<dbReference type="OrthoDB" id="360839at2759"/>
<dbReference type="GO" id="GO:0071586">
    <property type="term" value="P:CAAX-box protein processing"/>
    <property type="evidence" value="ECO:0007669"/>
    <property type="project" value="UniProtKB-UniRule"/>
</dbReference>
<keyword evidence="8 14" id="KW-1133">Transmembrane helix</keyword>
<evidence type="ECO:0000256" key="6">
    <source>
        <dbReference type="ARBA" id="ARBA00022824"/>
    </source>
</evidence>
<evidence type="ECO:0000259" key="16">
    <source>
        <dbReference type="Pfam" id="PF16491"/>
    </source>
</evidence>
<dbReference type="InterPro" id="IPR032456">
    <property type="entry name" value="Peptidase_M48_N"/>
</dbReference>
<dbReference type="Proteomes" id="UP001067231">
    <property type="component" value="Unassembled WGS sequence"/>
</dbReference>
<comment type="similarity">
    <text evidence="14">Belongs to the peptidase M48A family.</text>
</comment>
<dbReference type="Pfam" id="PF01435">
    <property type="entry name" value="Peptidase_M48"/>
    <property type="match status" value="1"/>
</dbReference>
<comment type="subcellular location">
    <subcellularLocation>
        <location evidence="1 14">Endoplasmic reticulum membrane</location>
        <topology evidence="1 14">Multi-pass membrane protein</topology>
    </subcellularLocation>
</comment>
<dbReference type="GO" id="GO:0004222">
    <property type="term" value="F:metalloendopeptidase activity"/>
    <property type="evidence" value="ECO:0007669"/>
    <property type="project" value="UniProtKB-UniRule"/>
</dbReference>
<dbReference type="InterPro" id="IPR001915">
    <property type="entry name" value="Peptidase_M48"/>
</dbReference>
<evidence type="ECO:0000256" key="1">
    <source>
        <dbReference type="ARBA" id="ARBA00004477"/>
    </source>
</evidence>
<keyword evidence="3 14" id="KW-0812">Transmembrane</keyword>
<proteinExistence type="inferred from homology"/>
<feature type="binding site" evidence="13">
    <location>
        <position position="371"/>
    </location>
    <ligand>
        <name>Zn(2+)</name>
        <dbReference type="ChEBI" id="CHEBI:29105"/>
        <note>catalytic</note>
    </ligand>
</feature>
<name>A0A9D5DG26_9CRYT</name>
<gene>
    <name evidence="17" type="ORF">OJ253_2026</name>
</gene>
<feature type="transmembrane region" description="Helical" evidence="14">
    <location>
        <begin position="113"/>
        <end position="139"/>
    </location>
</feature>
<dbReference type="EMBL" id="JAPCXC010000047">
    <property type="protein sequence ID" value="KAJ1608181.1"/>
    <property type="molecule type" value="Genomic_DNA"/>
</dbReference>
<evidence type="ECO:0000259" key="15">
    <source>
        <dbReference type="Pfam" id="PF01435"/>
    </source>
</evidence>
<dbReference type="Pfam" id="PF16491">
    <property type="entry name" value="Peptidase_M48_N"/>
    <property type="match status" value="1"/>
</dbReference>
<comment type="cofactor">
    <cofactor evidence="13 14">
        <name>Zn(2+)</name>
        <dbReference type="ChEBI" id="CHEBI:29105"/>
    </cofactor>
    <text evidence="13 14">Binds 1 zinc ion per subunit.</text>
</comment>